<proteinExistence type="predicted"/>
<organism evidence="1">
    <name type="scientific">marine metagenome</name>
    <dbReference type="NCBI Taxonomy" id="408172"/>
    <lineage>
        <taxon>unclassified sequences</taxon>
        <taxon>metagenomes</taxon>
        <taxon>ecological metagenomes</taxon>
    </lineage>
</organism>
<dbReference type="EMBL" id="UINC01079471">
    <property type="protein sequence ID" value="SVC21504.1"/>
    <property type="molecule type" value="Genomic_DNA"/>
</dbReference>
<gene>
    <name evidence="1" type="ORF">METZ01_LOCUS274358</name>
</gene>
<sequence length="47" mass="5422">MKAFEAAQVADLNWKCLEGVILEVQLAEMREVPYLGRQVVYTLVRQI</sequence>
<reference evidence="1" key="1">
    <citation type="submission" date="2018-05" db="EMBL/GenBank/DDBJ databases">
        <authorList>
            <person name="Lanie J.A."/>
            <person name="Ng W.-L."/>
            <person name="Kazmierczak K.M."/>
            <person name="Andrzejewski T.M."/>
            <person name="Davidsen T.M."/>
            <person name="Wayne K.J."/>
            <person name="Tettelin H."/>
            <person name="Glass J.I."/>
            <person name="Rusch D."/>
            <person name="Podicherti R."/>
            <person name="Tsui H.-C.T."/>
            <person name="Winkler M.E."/>
        </authorList>
    </citation>
    <scope>NUCLEOTIDE SEQUENCE</scope>
</reference>
<dbReference type="AlphaFoldDB" id="A0A382K9C5"/>
<protein>
    <submittedName>
        <fullName evidence="1">Uncharacterized protein</fullName>
    </submittedName>
</protein>
<evidence type="ECO:0000313" key="1">
    <source>
        <dbReference type="EMBL" id="SVC21504.1"/>
    </source>
</evidence>
<accession>A0A382K9C5</accession>
<name>A0A382K9C5_9ZZZZ</name>